<evidence type="ECO:0000259" key="20">
    <source>
        <dbReference type="Pfam" id="PF01433"/>
    </source>
</evidence>
<dbReference type="PANTHER" id="PTHR11533:SF276">
    <property type="entry name" value="GLUTAMYL AMINOPEPTIDASE"/>
    <property type="match status" value="1"/>
</dbReference>
<feature type="domain" description="ERAP1-like C-terminal" evidence="21">
    <location>
        <begin position="344"/>
        <end position="661"/>
    </location>
</feature>
<keyword evidence="12" id="KW-0378">Hydrolase</keyword>
<dbReference type="InterPro" id="IPR050344">
    <property type="entry name" value="Peptidase_M1_aminopeptidases"/>
</dbReference>
<evidence type="ECO:0000256" key="17">
    <source>
        <dbReference type="ARBA" id="ARBA00023136"/>
    </source>
</evidence>
<evidence type="ECO:0000256" key="19">
    <source>
        <dbReference type="ARBA" id="ARBA00023180"/>
    </source>
</evidence>
<evidence type="ECO:0000256" key="11">
    <source>
        <dbReference type="ARBA" id="ARBA00022723"/>
    </source>
</evidence>
<comment type="subunit">
    <text evidence="5">Homodimer; disulfide-linked.</text>
</comment>
<keyword evidence="18" id="KW-1015">Disulfide bond</keyword>
<comment type="subcellular location">
    <subcellularLocation>
        <location evidence="3">Cell membrane</location>
        <topology evidence="3">Single-pass type II membrane protein</topology>
    </subcellularLocation>
</comment>
<accession>A0ABM1EXD2</accession>
<dbReference type="InterPro" id="IPR024571">
    <property type="entry name" value="ERAP1-like_C_dom"/>
</dbReference>
<dbReference type="Pfam" id="PF11838">
    <property type="entry name" value="ERAP1_C"/>
    <property type="match status" value="1"/>
</dbReference>
<keyword evidence="13" id="KW-0862">Zinc</keyword>
<comment type="cofactor">
    <cofactor evidence="2">
        <name>Zn(2+)</name>
        <dbReference type="ChEBI" id="CHEBI:29105"/>
    </cofactor>
</comment>
<evidence type="ECO:0000256" key="15">
    <source>
        <dbReference type="ARBA" id="ARBA00022989"/>
    </source>
</evidence>
<feature type="domain" description="Peptidase M1 membrane alanine aminopeptidase" evidence="20">
    <location>
        <begin position="46"/>
        <end position="260"/>
    </location>
</feature>
<dbReference type="EC" id="3.4.11.7" evidence="6"/>
<dbReference type="PRINTS" id="PR00756">
    <property type="entry name" value="ALADIPTASE"/>
</dbReference>
<evidence type="ECO:0000256" key="4">
    <source>
        <dbReference type="ARBA" id="ARBA00010136"/>
    </source>
</evidence>
<evidence type="ECO:0000256" key="18">
    <source>
        <dbReference type="ARBA" id="ARBA00023157"/>
    </source>
</evidence>
<dbReference type="GeneID" id="106816745"/>
<evidence type="ECO:0000256" key="5">
    <source>
        <dbReference type="ARBA" id="ARBA00011748"/>
    </source>
</evidence>
<dbReference type="InterPro" id="IPR001930">
    <property type="entry name" value="Peptidase_M1"/>
</dbReference>
<comment type="similarity">
    <text evidence="4">Belongs to the peptidase M1 family.</text>
</comment>
<evidence type="ECO:0000256" key="14">
    <source>
        <dbReference type="ARBA" id="ARBA00022837"/>
    </source>
</evidence>
<sequence>MSTYLVEFIIADFGFVENMTASGIPHRIYAQSGQLNRTDYPLWFGTNTLDFFESYFNVPYTLAKLDEVAIPDFVSGGMEHWGVITYRESNLLYDDMHSSTYNKERVAMIIGHEIVHQWWGNLVTCDWWNDLWLNEGSARWLQQIVADTFNPEFEAYNIFISSYLLGVLDVDATVNSRPVYVAPSAVEHPDEITAIFDDVVYSKGASMLRYLENLLGASVYRDGLEGLLKGLAFKTMVTDDYWDYMSRASGKDVKTMMDPWTLQMGYPVIDVTRDPKDRLKVTLRQERFLLNPDADLSTEQFPSPFNYTWDIYIEYITSDNPHTPYRVHMKMGEEVRLDWPDVEWVKLNYGFTTFCRVNYELQDWLRLSQLLVDDHTALAPSDRVNLLSDAFALAEARRLDYGVPLNMTRYLDREDHYVPWHGVYRRLADISTLLYYRPDYDLLRRYIVAKVDPSFQKLGWDVVGTHLEKRLRPDLIELACWHGDAECIRVATDLFTSWLEAEAYLHPDVRNLVYKYGMIAVGGTDEWEIMWQRYKSEINAQERINLMYGLANSRMPWVLQRYLILAWDLNNVRMQDYWTVLGYIADNPVGRPIVWDYYRANWDSFVERFTLNDRTFGRFIQIVTASFTTDFHLQQMLDFYAQHPDAGAGELPRRQALETVQGNIAWLQRNEADIIDWLHLYGNS</sequence>
<dbReference type="InterPro" id="IPR027268">
    <property type="entry name" value="Peptidase_M4/M1_CTD_sf"/>
</dbReference>
<evidence type="ECO:0000256" key="9">
    <source>
        <dbReference type="ARBA" id="ARBA00022670"/>
    </source>
</evidence>
<keyword evidence="9" id="KW-0645">Protease</keyword>
<evidence type="ECO:0000256" key="10">
    <source>
        <dbReference type="ARBA" id="ARBA00022692"/>
    </source>
</evidence>
<evidence type="ECO:0000256" key="8">
    <source>
        <dbReference type="ARBA" id="ARBA00022475"/>
    </source>
</evidence>
<evidence type="ECO:0000256" key="1">
    <source>
        <dbReference type="ARBA" id="ARBA00001703"/>
    </source>
</evidence>
<evidence type="ECO:0000256" key="16">
    <source>
        <dbReference type="ARBA" id="ARBA00023049"/>
    </source>
</evidence>
<dbReference type="InterPro" id="IPR014782">
    <property type="entry name" value="Peptidase_M1_dom"/>
</dbReference>
<proteinExistence type="inferred from homology"/>
<dbReference type="Pfam" id="PF01433">
    <property type="entry name" value="Peptidase_M1"/>
    <property type="match status" value="1"/>
</dbReference>
<dbReference type="RefSeq" id="XP_014676853.1">
    <property type="nucleotide sequence ID" value="XM_014821367.1"/>
</dbReference>
<dbReference type="SUPFAM" id="SSF55486">
    <property type="entry name" value="Metalloproteases ('zincins'), catalytic domain"/>
    <property type="match status" value="1"/>
</dbReference>
<evidence type="ECO:0000256" key="6">
    <source>
        <dbReference type="ARBA" id="ARBA00012567"/>
    </source>
</evidence>
<dbReference type="PANTHER" id="PTHR11533">
    <property type="entry name" value="PROTEASE M1 ZINC METALLOPROTEASE"/>
    <property type="match status" value="1"/>
</dbReference>
<keyword evidence="22" id="KW-1185">Reference proteome</keyword>
<keyword evidence="11" id="KW-0479">Metal-binding</keyword>
<keyword evidence="17" id="KW-0472">Membrane</keyword>
<name>A0ABM1EXD2_PRICU</name>
<dbReference type="InterPro" id="IPR034016">
    <property type="entry name" value="M1_APN-typ"/>
</dbReference>
<evidence type="ECO:0000256" key="7">
    <source>
        <dbReference type="ARBA" id="ARBA00022438"/>
    </source>
</evidence>
<keyword evidence="14" id="KW-0106">Calcium</keyword>
<evidence type="ECO:0000259" key="21">
    <source>
        <dbReference type="Pfam" id="PF11838"/>
    </source>
</evidence>
<dbReference type="Proteomes" id="UP000695022">
    <property type="component" value="Unplaced"/>
</dbReference>
<evidence type="ECO:0000256" key="2">
    <source>
        <dbReference type="ARBA" id="ARBA00001947"/>
    </source>
</evidence>
<keyword evidence="7" id="KW-0031">Aminopeptidase</keyword>
<reference evidence="23" key="1">
    <citation type="submission" date="2025-08" db="UniProtKB">
        <authorList>
            <consortium name="RefSeq"/>
        </authorList>
    </citation>
    <scope>IDENTIFICATION</scope>
</reference>
<dbReference type="Gene3D" id="2.60.40.1910">
    <property type="match status" value="1"/>
</dbReference>
<dbReference type="Gene3D" id="1.10.390.10">
    <property type="entry name" value="Neutral Protease Domain 2"/>
    <property type="match status" value="1"/>
</dbReference>
<keyword evidence="19" id="KW-0325">Glycoprotein</keyword>
<keyword evidence="16" id="KW-0482">Metalloprotease</keyword>
<evidence type="ECO:0000256" key="3">
    <source>
        <dbReference type="ARBA" id="ARBA00004401"/>
    </source>
</evidence>
<protein>
    <recommendedName>
        <fullName evidence="6">glutamyl aminopeptidase</fullName>
        <ecNumber evidence="6">3.4.11.7</ecNumber>
    </recommendedName>
</protein>
<organism evidence="22 23">
    <name type="scientific">Priapulus caudatus</name>
    <name type="common">Priapulid worm</name>
    <dbReference type="NCBI Taxonomy" id="37621"/>
    <lineage>
        <taxon>Eukaryota</taxon>
        <taxon>Metazoa</taxon>
        <taxon>Ecdysozoa</taxon>
        <taxon>Scalidophora</taxon>
        <taxon>Priapulida</taxon>
        <taxon>Priapulimorpha</taxon>
        <taxon>Priapulimorphida</taxon>
        <taxon>Priapulidae</taxon>
        <taxon>Priapulus</taxon>
    </lineage>
</organism>
<keyword evidence="10" id="KW-0812">Transmembrane</keyword>
<gene>
    <name evidence="23" type="primary">LOC106816745</name>
</gene>
<evidence type="ECO:0000256" key="12">
    <source>
        <dbReference type="ARBA" id="ARBA00022801"/>
    </source>
</evidence>
<dbReference type="Gene3D" id="1.25.50.20">
    <property type="match status" value="1"/>
</dbReference>
<evidence type="ECO:0000256" key="13">
    <source>
        <dbReference type="ARBA" id="ARBA00022833"/>
    </source>
</evidence>
<evidence type="ECO:0000313" key="23">
    <source>
        <dbReference type="RefSeq" id="XP_014676853.1"/>
    </source>
</evidence>
<keyword evidence="8" id="KW-1003">Cell membrane</keyword>
<evidence type="ECO:0000313" key="22">
    <source>
        <dbReference type="Proteomes" id="UP000695022"/>
    </source>
</evidence>
<keyword evidence="15" id="KW-1133">Transmembrane helix</keyword>
<dbReference type="CDD" id="cd09601">
    <property type="entry name" value="M1_APN-Q_like"/>
    <property type="match status" value="1"/>
</dbReference>
<comment type="catalytic activity">
    <reaction evidence="1">
        <text>Release of N-terminal glutamate (and to a lesser extent aspartate) from a peptide.</text>
        <dbReference type="EC" id="3.4.11.7"/>
    </reaction>
</comment>